<dbReference type="RefSeq" id="WP_308460129.1">
    <property type="nucleotide sequence ID" value="NZ_JAJEPS010000022.1"/>
</dbReference>
<evidence type="ECO:0000259" key="1">
    <source>
        <dbReference type="Pfam" id="PF00899"/>
    </source>
</evidence>
<organism evidence="2 3">
    <name type="scientific">Hominiventricola filiformis</name>
    <dbReference type="NCBI Taxonomy" id="2885352"/>
    <lineage>
        <taxon>Bacteria</taxon>
        <taxon>Bacillati</taxon>
        <taxon>Bacillota</taxon>
        <taxon>Clostridia</taxon>
        <taxon>Lachnospirales</taxon>
        <taxon>Lachnospiraceae</taxon>
        <taxon>Hominiventricola</taxon>
    </lineage>
</organism>
<feature type="domain" description="THIF-type NAD/FAD binding fold" evidence="1">
    <location>
        <begin position="11"/>
        <end position="254"/>
    </location>
</feature>
<dbReference type="InterPro" id="IPR045886">
    <property type="entry name" value="ThiF/MoeB/HesA"/>
</dbReference>
<reference evidence="2 3" key="1">
    <citation type="submission" date="2021-10" db="EMBL/GenBank/DDBJ databases">
        <title>Anaerobic single-cell dispensing facilitates the cultivation of human gut bacteria.</title>
        <authorList>
            <person name="Afrizal A."/>
        </authorList>
    </citation>
    <scope>NUCLEOTIDE SEQUENCE [LARGE SCALE GENOMIC DNA]</scope>
    <source>
        <strain evidence="2 3">CLA-AA-H276</strain>
    </source>
</reference>
<dbReference type="Gene3D" id="3.40.50.720">
    <property type="entry name" value="NAD(P)-binding Rossmann-like Domain"/>
    <property type="match status" value="1"/>
</dbReference>
<comment type="caution">
    <text evidence="2">The sequence shown here is derived from an EMBL/GenBank/DDBJ whole genome shotgun (WGS) entry which is preliminary data.</text>
</comment>
<dbReference type="GO" id="GO:0008641">
    <property type="term" value="F:ubiquitin-like modifier activating enzyme activity"/>
    <property type="evidence" value="ECO:0007669"/>
    <property type="project" value="InterPro"/>
</dbReference>
<dbReference type="AlphaFoldDB" id="A0AAE3A8K4"/>
<dbReference type="GO" id="GO:0061504">
    <property type="term" value="P:cyclic threonylcarbamoyladenosine biosynthetic process"/>
    <property type="evidence" value="ECO:0007669"/>
    <property type="project" value="TreeGrafter"/>
</dbReference>
<dbReference type="SUPFAM" id="SSF69572">
    <property type="entry name" value="Activating enzymes of the ubiquitin-like proteins"/>
    <property type="match status" value="1"/>
</dbReference>
<evidence type="ECO:0000313" key="3">
    <source>
        <dbReference type="Proteomes" id="UP001198220"/>
    </source>
</evidence>
<dbReference type="FunFam" id="3.40.50.720:FF:000141">
    <property type="entry name" value="tRNA threonylcarbamoyladenosine dehydratase"/>
    <property type="match status" value="1"/>
</dbReference>
<evidence type="ECO:0000313" key="2">
    <source>
        <dbReference type="EMBL" id="MCC2127509.1"/>
    </source>
</evidence>
<gene>
    <name evidence="2" type="ORF">LKD36_15240</name>
</gene>
<dbReference type="InterPro" id="IPR000594">
    <property type="entry name" value="ThiF_NAD_FAD-bd"/>
</dbReference>
<sequence>MLNQFSRTELLLGKENMERLADARVAVFGIGGVGGYTVEALARSGVGTLDLVDDDKVCLTNINRQIIATRSTIGKYKVDVAKDRILDINPHAVVHTYKTFYMPNTADQFDFSQYDYVVDAIDTVTGKIQLVEQANACGVPIISSMGAGNKLDPSAFEVADIYKTSVCPLAKVMRRELKKRRIRHLKVVYSKEQPLEPIDDMAISCREHCICPPGAVRKCTERRAIPGSTAFVPSVVGLIIAGEVVKDLTVNRKEKALKQPETTVTGGQE</sequence>
<protein>
    <submittedName>
        <fullName evidence="2">tRNA threonylcarbamoyladenosine dehydratase</fullName>
    </submittedName>
</protein>
<dbReference type="PANTHER" id="PTHR43267:SF1">
    <property type="entry name" value="TRNA THREONYLCARBAMOYLADENOSINE DEHYDRATASE"/>
    <property type="match status" value="1"/>
</dbReference>
<name>A0AAE3A8K4_9FIRM</name>
<dbReference type="GO" id="GO:0061503">
    <property type="term" value="F:tRNA threonylcarbamoyladenosine dehydratase"/>
    <property type="evidence" value="ECO:0007669"/>
    <property type="project" value="TreeGrafter"/>
</dbReference>
<dbReference type="Proteomes" id="UP001198220">
    <property type="component" value="Unassembled WGS sequence"/>
</dbReference>
<accession>A0AAE3A8K4</accession>
<dbReference type="CDD" id="cd00755">
    <property type="entry name" value="YgdL_like"/>
    <property type="match status" value="1"/>
</dbReference>
<dbReference type="EMBL" id="JAJEPS010000022">
    <property type="protein sequence ID" value="MCC2127509.1"/>
    <property type="molecule type" value="Genomic_DNA"/>
</dbReference>
<proteinExistence type="predicted"/>
<keyword evidence="3" id="KW-1185">Reference proteome</keyword>
<dbReference type="PANTHER" id="PTHR43267">
    <property type="entry name" value="TRNA THREONYLCARBAMOYLADENOSINE DEHYDRATASE"/>
    <property type="match status" value="1"/>
</dbReference>
<dbReference type="InterPro" id="IPR035985">
    <property type="entry name" value="Ubiquitin-activating_enz"/>
</dbReference>
<dbReference type="Pfam" id="PF00899">
    <property type="entry name" value="ThiF"/>
    <property type="match status" value="1"/>
</dbReference>